<dbReference type="FunFam" id="1.10.10.10:FF:000001">
    <property type="entry name" value="LysR family transcriptional regulator"/>
    <property type="match status" value="1"/>
</dbReference>
<evidence type="ECO:0000259" key="5">
    <source>
        <dbReference type="PROSITE" id="PS50931"/>
    </source>
</evidence>
<dbReference type="GO" id="GO:0003700">
    <property type="term" value="F:DNA-binding transcription factor activity"/>
    <property type="evidence" value="ECO:0007669"/>
    <property type="project" value="InterPro"/>
</dbReference>
<dbReference type="CDD" id="cd08432">
    <property type="entry name" value="PBP2_GcdR_TrpI_HvrB_AmpR_like"/>
    <property type="match status" value="1"/>
</dbReference>
<evidence type="ECO:0000313" key="7">
    <source>
        <dbReference type="Proteomes" id="UP000033618"/>
    </source>
</evidence>
<dbReference type="RefSeq" id="WP_024904194.1">
    <property type="nucleotide sequence ID" value="NZ_CADFGU010000004.1"/>
</dbReference>
<dbReference type="EMBL" id="LAQU01000002">
    <property type="protein sequence ID" value="KKB64975.1"/>
    <property type="molecule type" value="Genomic_DNA"/>
</dbReference>
<dbReference type="Pfam" id="PF03466">
    <property type="entry name" value="LysR_substrate"/>
    <property type="match status" value="1"/>
</dbReference>
<dbReference type="PATRIC" id="fig|28092.6.peg.743"/>
<organism evidence="6 7">
    <name type="scientific">Robbsia andropogonis</name>
    <dbReference type="NCBI Taxonomy" id="28092"/>
    <lineage>
        <taxon>Bacteria</taxon>
        <taxon>Pseudomonadati</taxon>
        <taxon>Pseudomonadota</taxon>
        <taxon>Betaproteobacteria</taxon>
        <taxon>Burkholderiales</taxon>
        <taxon>Burkholderiaceae</taxon>
        <taxon>Robbsia</taxon>
    </lineage>
</organism>
<feature type="domain" description="HTH lysR-type" evidence="5">
    <location>
        <begin position="13"/>
        <end position="68"/>
    </location>
</feature>
<dbReference type="PANTHER" id="PTHR30537:SF26">
    <property type="entry name" value="GLYCINE CLEAVAGE SYSTEM TRANSCRIPTIONAL ACTIVATOR"/>
    <property type="match status" value="1"/>
</dbReference>
<keyword evidence="2" id="KW-0805">Transcription regulation</keyword>
<dbReference type="GO" id="GO:0043565">
    <property type="term" value="F:sequence-specific DNA binding"/>
    <property type="evidence" value="ECO:0007669"/>
    <property type="project" value="TreeGrafter"/>
</dbReference>
<keyword evidence="3" id="KW-0238">DNA-binding</keyword>
<name>A0A0F5K4U5_9BURK</name>
<dbReference type="PRINTS" id="PR00039">
    <property type="entry name" value="HTHLYSR"/>
</dbReference>
<dbReference type="STRING" id="28092.WM40_03160"/>
<dbReference type="Gene3D" id="3.40.190.10">
    <property type="entry name" value="Periplasmic binding protein-like II"/>
    <property type="match status" value="2"/>
</dbReference>
<dbReference type="InterPro" id="IPR058163">
    <property type="entry name" value="LysR-type_TF_proteobact-type"/>
</dbReference>
<proteinExistence type="inferred from homology"/>
<dbReference type="InterPro" id="IPR000847">
    <property type="entry name" value="LysR_HTH_N"/>
</dbReference>
<dbReference type="InterPro" id="IPR036388">
    <property type="entry name" value="WH-like_DNA-bd_sf"/>
</dbReference>
<dbReference type="SUPFAM" id="SSF46785">
    <property type="entry name" value="Winged helix' DNA-binding domain"/>
    <property type="match status" value="1"/>
</dbReference>
<dbReference type="InterPro" id="IPR005119">
    <property type="entry name" value="LysR_subst-bd"/>
</dbReference>
<dbReference type="Pfam" id="PF00126">
    <property type="entry name" value="HTH_1"/>
    <property type="match status" value="1"/>
</dbReference>
<dbReference type="GO" id="GO:0006351">
    <property type="term" value="P:DNA-templated transcription"/>
    <property type="evidence" value="ECO:0007669"/>
    <property type="project" value="TreeGrafter"/>
</dbReference>
<keyword evidence="7" id="KW-1185">Reference proteome</keyword>
<gene>
    <name evidence="6" type="ORF">WM40_03160</name>
</gene>
<reference evidence="6 7" key="1">
    <citation type="submission" date="2015-03" db="EMBL/GenBank/DDBJ databases">
        <title>Draft Genome Sequence of Burkholderia andropogonis type strain ICMP2807, isolated from Sorghum bicolor.</title>
        <authorList>
            <person name="Lopes-Santos L."/>
            <person name="Castro D.B."/>
            <person name="Ottoboni L.M."/>
            <person name="Park D."/>
            <person name="Weirc B.S."/>
            <person name="Destefano S.A."/>
        </authorList>
    </citation>
    <scope>NUCLEOTIDE SEQUENCE [LARGE SCALE GENOMIC DNA]</scope>
    <source>
        <strain evidence="6 7">ICMP2807</strain>
    </source>
</reference>
<evidence type="ECO:0000256" key="2">
    <source>
        <dbReference type="ARBA" id="ARBA00023015"/>
    </source>
</evidence>
<dbReference type="OrthoDB" id="8688993at2"/>
<dbReference type="PROSITE" id="PS50931">
    <property type="entry name" value="HTH_LYSR"/>
    <property type="match status" value="1"/>
</dbReference>
<evidence type="ECO:0000313" key="6">
    <source>
        <dbReference type="EMBL" id="KKB64975.1"/>
    </source>
</evidence>
<accession>A0A0F5K4U5</accession>
<dbReference type="PANTHER" id="PTHR30537">
    <property type="entry name" value="HTH-TYPE TRANSCRIPTIONAL REGULATOR"/>
    <property type="match status" value="1"/>
</dbReference>
<evidence type="ECO:0000256" key="1">
    <source>
        <dbReference type="ARBA" id="ARBA00009437"/>
    </source>
</evidence>
<sequence>MAIRKRLKNLPSLDFLRGFECAARHLSFTKAGQELNITQSAVSRQVKALEDQLGTELFHRHIRALTLTAQGRALYHAFSTAMLELESTIGSLVSLSEQRSISVSTTVAFAALWLIPRLGGFRMRYPGIDVRVSATNEVQDMKRQRLHLSVRYAQPHMHLPDERLLFEERVVAVCSPSLRTRDNREIRTCADLEQQVLLHLDGACSEWPWYSWDHLLEELGEPRIRPAGALHLSQFDQLIQAAVDGHGIALGRRPLINRLINQGRLVELFPEHSISSGAYYLVTDNDPDDDSDVTKLIDWIREEVRSSV</sequence>
<dbReference type="Proteomes" id="UP000033618">
    <property type="component" value="Unassembled WGS sequence"/>
</dbReference>
<dbReference type="Gene3D" id="1.10.10.10">
    <property type="entry name" value="Winged helix-like DNA-binding domain superfamily/Winged helix DNA-binding domain"/>
    <property type="match status" value="1"/>
</dbReference>
<dbReference type="AlphaFoldDB" id="A0A0F5K4U5"/>
<evidence type="ECO:0000256" key="4">
    <source>
        <dbReference type="ARBA" id="ARBA00023163"/>
    </source>
</evidence>
<dbReference type="SUPFAM" id="SSF53850">
    <property type="entry name" value="Periplasmic binding protein-like II"/>
    <property type="match status" value="1"/>
</dbReference>
<comment type="caution">
    <text evidence="6">The sequence shown here is derived from an EMBL/GenBank/DDBJ whole genome shotgun (WGS) entry which is preliminary data.</text>
</comment>
<keyword evidence="4" id="KW-0804">Transcription</keyword>
<comment type="similarity">
    <text evidence="1">Belongs to the LysR transcriptional regulatory family.</text>
</comment>
<evidence type="ECO:0000256" key="3">
    <source>
        <dbReference type="ARBA" id="ARBA00023125"/>
    </source>
</evidence>
<dbReference type="InterPro" id="IPR036390">
    <property type="entry name" value="WH_DNA-bd_sf"/>
</dbReference>
<protein>
    <submittedName>
        <fullName evidence="6">LysR family transcriptional regulator</fullName>
    </submittedName>
</protein>